<dbReference type="AlphaFoldDB" id="A0A8F6TTX3"/>
<sequence length="292" mass="32231">MELIYDSPQAFLDAPAKRVAVFGMSGLGKTVLSNKLRESGDWFHYSVDYRIGTAYMGEHIADNLKAQAMQVPMLAELLRSDSIYIGSNITFGNLAPLSTFLGKPGDPAKGGLPFDEYKRRQALHRRAEVNALLDTVPFVLRASSLYGYENFICDTGGSICAVVDPSDPADEVLRTLAASLLMIWIETPEGHDAELIRRFKLNPKPIYYQPELLESLWSEYLDTHGLSEAQVDPDDFAVHAFSRVIHSRAPLYAAMAKNWGVSVTAGEVEAVRDAHDAEEMIARALAKPRPSA</sequence>
<dbReference type="KEGG" id="gce:KYE46_10605"/>
<evidence type="ECO:0000313" key="2">
    <source>
        <dbReference type="Proteomes" id="UP000825009"/>
    </source>
</evidence>
<protein>
    <submittedName>
        <fullName evidence="1">ATPase</fullName>
    </submittedName>
</protein>
<evidence type="ECO:0000313" key="1">
    <source>
        <dbReference type="EMBL" id="QXT38398.1"/>
    </source>
</evidence>
<accession>A0A8F6TTX3</accession>
<gene>
    <name evidence="1" type="ORF">KYE46_10605</name>
</gene>
<organism evidence="1 2">
    <name type="scientific">Gymnodinialimonas ceratoperidinii</name>
    <dbReference type="NCBI Taxonomy" id="2856823"/>
    <lineage>
        <taxon>Bacteria</taxon>
        <taxon>Pseudomonadati</taxon>
        <taxon>Pseudomonadota</taxon>
        <taxon>Alphaproteobacteria</taxon>
        <taxon>Rhodobacterales</taxon>
        <taxon>Paracoccaceae</taxon>
        <taxon>Gymnodinialimonas</taxon>
    </lineage>
</organism>
<proteinExistence type="predicted"/>
<reference evidence="1 2" key="1">
    <citation type="submission" date="2021-07" db="EMBL/GenBank/DDBJ databases">
        <title>A novel Jannaschia species isolated from marine dinoflagellate Ceratoperidinium margalefii.</title>
        <authorList>
            <person name="Jiang Y."/>
            <person name="Li Z."/>
        </authorList>
    </citation>
    <scope>NUCLEOTIDE SEQUENCE [LARGE SCALE GENOMIC DNA]</scope>
    <source>
        <strain evidence="1 2">J12C1-MA-4</strain>
    </source>
</reference>
<name>A0A8F6TTX3_9RHOB</name>
<keyword evidence="2" id="KW-1185">Reference proteome</keyword>
<dbReference type="EMBL" id="CP079194">
    <property type="protein sequence ID" value="QXT38398.1"/>
    <property type="molecule type" value="Genomic_DNA"/>
</dbReference>
<dbReference type="Proteomes" id="UP000825009">
    <property type="component" value="Chromosome"/>
</dbReference>